<feature type="transmembrane region" description="Helical" evidence="5">
    <location>
        <begin position="43"/>
        <end position="62"/>
    </location>
</feature>
<evidence type="ECO:0000256" key="5">
    <source>
        <dbReference type="SAM" id="Phobius"/>
    </source>
</evidence>
<keyword evidence="2 5" id="KW-0812">Transmembrane</keyword>
<evidence type="ECO:0000256" key="4">
    <source>
        <dbReference type="ARBA" id="ARBA00023136"/>
    </source>
</evidence>
<dbReference type="AlphaFoldDB" id="A0A381TN73"/>
<feature type="domain" description="Ammonium transporter AmtB-like" evidence="6">
    <location>
        <begin position="12"/>
        <end position="71"/>
    </location>
</feature>
<name>A0A381TN73_9ZZZZ</name>
<dbReference type="Pfam" id="PF00909">
    <property type="entry name" value="Ammonium_transp"/>
    <property type="match status" value="1"/>
</dbReference>
<dbReference type="EMBL" id="UINC01004877">
    <property type="protein sequence ID" value="SVA17505.1"/>
    <property type="molecule type" value="Genomic_DNA"/>
</dbReference>
<comment type="subcellular location">
    <subcellularLocation>
        <location evidence="1">Membrane</location>
        <topology evidence="1">Multi-pass membrane protein</topology>
    </subcellularLocation>
</comment>
<organism evidence="7">
    <name type="scientific">marine metagenome</name>
    <dbReference type="NCBI Taxonomy" id="408172"/>
    <lineage>
        <taxon>unclassified sequences</taxon>
        <taxon>metagenomes</taxon>
        <taxon>ecological metagenomes</taxon>
    </lineage>
</organism>
<accession>A0A381TN73</accession>
<protein>
    <recommendedName>
        <fullName evidence="6">Ammonium transporter AmtB-like domain-containing protein</fullName>
    </recommendedName>
</protein>
<dbReference type="SUPFAM" id="SSF111352">
    <property type="entry name" value="Ammonium transporter"/>
    <property type="match status" value="1"/>
</dbReference>
<dbReference type="GO" id="GO:0008519">
    <property type="term" value="F:ammonium channel activity"/>
    <property type="evidence" value="ECO:0007669"/>
    <property type="project" value="InterPro"/>
</dbReference>
<evidence type="ECO:0000256" key="2">
    <source>
        <dbReference type="ARBA" id="ARBA00022692"/>
    </source>
</evidence>
<evidence type="ECO:0000256" key="1">
    <source>
        <dbReference type="ARBA" id="ARBA00004141"/>
    </source>
</evidence>
<dbReference type="InterPro" id="IPR024041">
    <property type="entry name" value="NH4_transpt_AmtB-like_dom"/>
</dbReference>
<evidence type="ECO:0000259" key="6">
    <source>
        <dbReference type="Pfam" id="PF00909"/>
    </source>
</evidence>
<evidence type="ECO:0000313" key="7">
    <source>
        <dbReference type="EMBL" id="SVA17505.1"/>
    </source>
</evidence>
<gene>
    <name evidence="7" type="ORF">METZ01_LOCUS70359</name>
</gene>
<dbReference type="InterPro" id="IPR029020">
    <property type="entry name" value="Ammonium/urea_transptr"/>
</dbReference>
<feature type="non-terminal residue" evidence="7">
    <location>
        <position position="118"/>
    </location>
</feature>
<reference evidence="7" key="1">
    <citation type="submission" date="2018-05" db="EMBL/GenBank/DDBJ databases">
        <authorList>
            <person name="Lanie J.A."/>
            <person name="Ng W.-L."/>
            <person name="Kazmierczak K.M."/>
            <person name="Andrzejewski T.M."/>
            <person name="Davidsen T.M."/>
            <person name="Wayne K.J."/>
            <person name="Tettelin H."/>
            <person name="Glass J.I."/>
            <person name="Rusch D."/>
            <person name="Podicherti R."/>
            <person name="Tsui H.-C.T."/>
            <person name="Winkler M.E."/>
        </authorList>
    </citation>
    <scope>NUCLEOTIDE SEQUENCE</scope>
</reference>
<feature type="transmembrane region" description="Helical" evidence="5">
    <location>
        <begin position="12"/>
        <end position="31"/>
    </location>
</feature>
<dbReference type="GO" id="GO:0016020">
    <property type="term" value="C:membrane"/>
    <property type="evidence" value="ECO:0007669"/>
    <property type="project" value="UniProtKB-SubCell"/>
</dbReference>
<dbReference type="Gene3D" id="1.10.3430.10">
    <property type="entry name" value="Ammonium transporter AmtB like domains"/>
    <property type="match status" value="1"/>
</dbReference>
<keyword evidence="4 5" id="KW-0472">Membrane</keyword>
<feature type="transmembrane region" description="Helical" evidence="5">
    <location>
        <begin position="99"/>
        <end position="117"/>
    </location>
</feature>
<keyword evidence="3 5" id="KW-1133">Transmembrane helix</keyword>
<sequence>MMGDDIFIENYYFVTVVFMWFLHVGFMSYEAGVSRRKNVMSTAVKNIMTIAVVTPAFYYAGWYTYFCFSGGFIPTPNNPIHGAECAWGIPWGELMGPNIGDHVMAVFWAAFLLFSWTT</sequence>
<proteinExistence type="predicted"/>
<evidence type="ECO:0000256" key="3">
    <source>
        <dbReference type="ARBA" id="ARBA00022989"/>
    </source>
</evidence>